<dbReference type="PANTHER" id="PTHR11715:SF3">
    <property type="entry name" value="GLYCINE CLEAVAGE SYSTEM H PROTEIN-RELATED"/>
    <property type="match status" value="1"/>
</dbReference>
<sequence length="106" mass="10927">MSVEHDWLTIATSRNFFESPVRVSLSPDAAKSVGAVTALELPTVGTFVEAGMQCGAATSAANTTGLFSPVSGRVTIVNDEVGRHPELTTSDPGGAGWLFAVLPSHA</sequence>
<keyword evidence="3" id="KW-1185">Reference proteome</keyword>
<dbReference type="SUPFAM" id="SSF51230">
    <property type="entry name" value="Single hybrid motif"/>
    <property type="match status" value="1"/>
</dbReference>
<proteinExistence type="predicted"/>
<protein>
    <submittedName>
        <fullName evidence="2">Glycine cleavage system protein H</fullName>
    </submittedName>
</protein>
<evidence type="ECO:0000256" key="1">
    <source>
        <dbReference type="ARBA" id="ARBA00022823"/>
    </source>
</evidence>
<dbReference type="Gene3D" id="2.40.50.100">
    <property type="match status" value="1"/>
</dbReference>
<dbReference type="PANTHER" id="PTHR11715">
    <property type="entry name" value="GLYCINE CLEAVAGE SYSTEM H PROTEIN"/>
    <property type="match status" value="1"/>
</dbReference>
<dbReference type="GO" id="GO:0009249">
    <property type="term" value="P:protein lipoylation"/>
    <property type="evidence" value="ECO:0007669"/>
    <property type="project" value="TreeGrafter"/>
</dbReference>
<keyword evidence="1" id="KW-0450">Lipoyl</keyword>
<dbReference type="AlphaFoldDB" id="A0A934NUR8"/>
<dbReference type="Proteomes" id="UP000655868">
    <property type="component" value="Unassembled WGS sequence"/>
</dbReference>
<organism evidence="2 3">
    <name type="scientific">Antrihabitans stalagmiti</name>
    <dbReference type="NCBI Taxonomy" id="2799499"/>
    <lineage>
        <taxon>Bacteria</taxon>
        <taxon>Bacillati</taxon>
        <taxon>Actinomycetota</taxon>
        <taxon>Actinomycetes</taxon>
        <taxon>Mycobacteriales</taxon>
        <taxon>Nocardiaceae</taxon>
        <taxon>Antrihabitans</taxon>
    </lineage>
</organism>
<dbReference type="InterPro" id="IPR002930">
    <property type="entry name" value="GCV_H"/>
</dbReference>
<evidence type="ECO:0000313" key="2">
    <source>
        <dbReference type="EMBL" id="MBJ8341919.1"/>
    </source>
</evidence>
<dbReference type="CDD" id="cd06848">
    <property type="entry name" value="GCS_H"/>
    <property type="match status" value="1"/>
</dbReference>
<accession>A0A934NUR8</accession>
<dbReference type="InterPro" id="IPR033753">
    <property type="entry name" value="GCV_H/Fam206"/>
</dbReference>
<dbReference type="Pfam" id="PF01597">
    <property type="entry name" value="GCV_H"/>
    <property type="match status" value="1"/>
</dbReference>
<evidence type="ECO:0000313" key="3">
    <source>
        <dbReference type="Proteomes" id="UP000655868"/>
    </source>
</evidence>
<dbReference type="GO" id="GO:0005960">
    <property type="term" value="C:glycine cleavage complex"/>
    <property type="evidence" value="ECO:0007669"/>
    <property type="project" value="InterPro"/>
</dbReference>
<dbReference type="GO" id="GO:0019464">
    <property type="term" value="P:glycine decarboxylation via glycine cleavage system"/>
    <property type="evidence" value="ECO:0007669"/>
    <property type="project" value="InterPro"/>
</dbReference>
<dbReference type="GO" id="GO:0005829">
    <property type="term" value="C:cytosol"/>
    <property type="evidence" value="ECO:0007669"/>
    <property type="project" value="TreeGrafter"/>
</dbReference>
<dbReference type="RefSeq" id="WP_199707035.1">
    <property type="nucleotide sequence ID" value="NZ_JAEMNV010000009.1"/>
</dbReference>
<comment type="caution">
    <text evidence="2">The sequence shown here is derived from an EMBL/GenBank/DDBJ whole genome shotgun (WGS) entry which is preliminary data.</text>
</comment>
<name>A0A934NUR8_9NOCA</name>
<reference evidence="2" key="1">
    <citation type="submission" date="2020-12" db="EMBL/GenBank/DDBJ databases">
        <title>Antrihabitans popcorni sp. nov. and Antrihabitans auranticaus sp. nov., isolated from a larva cave.</title>
        <authorList>
            <person name="Lee S.D."/>
            <person name="Kim I.S."/>
        </authorList>
    </citation>
    <scope>NUCLEOTIDE SEQUENCE</scope>
    <source>
        <strain evidence="2">YC3-6</strain>
    </source>
</reference>
<dbReference type="InterPro" id="IPR011053">
    <property type="entry name" value="Single_hybrid_motif"/>
</dbReference>
<gene>
    <name evidence="2" type="ORF">JGU71_23825</name>
</gene>
<dbReference type="EMBL" id="JAEMNV010000009">
    <property type="protein sequence ID" value="MBJ8341919.1"/>
    <property type="molecule type" value="Genomic_DNA"/>
</dbReference>